<feature type="transmembrane region" description="Helical" evidence="1">
    <location>
        <begin position="47"/>
        <end position="66"/>
    </location>
</feature>
<evidence type="ECO:0000259" key="2">
    <source>
        <dbReference type="Pfam" id="PF10756"/>
    </source>
</evidence>
<keyword evidence="4" id="KW-1185">Reference proteome</keyword>
<evidence type="ECO:0000313" key="3">
    <source>
        <dbReference type="EMBL" id="RKQ36793.1"/>
    </source>
</evidence>
<dbReference type="Pfam" id="PF10756">
    <property type="entry name" value="bPH_6"/>
    <property type="match status" value="1"/>
</dbReference>
<feature type="domain" description="Low molecular weight protein antigen 6 PH" evidence="2">
    <location>
        <begin position="68"/>
        <end position="135"/>
    </location>
</feature>
<keyword evidence="1" id="KW-1133">Transmembrane helix</keyword>
<sequence length="213" mass="22337">MGVMPKTHEPAPGRETYRAASAPWLTGFLAALGLLVLLSGWGHTVPHHVAAVCGGLALAGLGYALYWRPRLEVRTEGVRLVNPARTVSIPWGRIVDVRTRFAVTIATEEHAHSSFALPASGAGSALRAGADAVNRNHPIARPDGSVRVGDLTSTASGAAAHRVRTLWQRKIDTGELDVFATDKDPGPVRSHVVAGPLAAVVVLGAASVLLYTV</sequence>
<evidence type="ECO:0000313" key="4">
    <source>
        <dbReference type="Proteomes" id="UP000249516"/>
    </source>
</evidence>
<protein>
    <submittedName>
        <fullName evidence="3">PH domain-containing protein</fullName>
    </submittedName>
</protein>
<comment type="caution">
    <text evidence="3">The sequence shown here is derived from an EMBL/GenBank/DDBJ whole genome shotgun (WGS) entry which is preliminary data.</text>
</comment>
<keyword evidence="1" id="KW-0472">Membrane</keyword>
<feature type="transmembrane region" description="Helical" evidence="1">
    <location>
        <begin position="192"/>
        <end position="211"/>
    </location>
</feature>
<name>A0A495AAJ4_9MICC</name>
<evidence type="ECO:0000256" key="1">
    <source>
        <dbReference type="SAM" id="Phobius"/>
    </source>
</evidence>
<dbReference type="InterPro" id="IPR019692">
    <property type="entry name" value="CFP-6_PH"/>
</dbReference>
<feature type="transmembrane region" description="Helical" evidence="1">
    <location>
        <begin position="21"/>
        <end position="41"/>
    </location>
</feature>
<reference evidence="3 4" key="1">
    <citation type="submission" date="2018-10" db="EMBL/GenBank/DDBJ databases">
        <title>Kocuria tytouropygialis sp. nov., isolated from the uropygial gland of an American barn owl (Tyto furcata).</title>
        <authorList>
            <person name="Braun M.S."/>
            <person name="Wang E."/>
            <person name="Zimmermann S."/>
            <person name="Wagner H."/>
            <person name="Wink M."/>
        </authorList>
    </citation>
    <scope>NUCLEOTIDE SEQUENCE [LARGE SCALE GENOMIC DNA]</scope>
    <source>
        <strain evidence="3 4">442</strain>
    </source>
</reference>
<keyword evidence="1" id="KW-0812">Transmembrane</keyword>
<proteinExistence type="predicted"/>
<accession>A0A495AAJ4</accession>
<dbReference type="Proteomes" id="UP000249516">
    <property type="component" value="Unassembled WGS sequence"/>
</dbReference>
<dbReference type="OrthoDB" id="5148800at2"/>
<dbReference type="AlphaFoldDB" id="A0A495AAJ4"/>
<gene>
    <name evidence="3" type="ORF">C1C97_004035</name>
</gene>
<dbReference type="EMBL" id="PNJG02000001">
    <property type="protein sequence ID" value="RKQ36793.1"/>
    <property type="molecule type" value="Genomic_DNA"/>
</dbReference>
<organism evidence="3 4">
    <name type="scientific">Kocuria tytonis</name>
    <dbReference type="NCBI Taxonomy" id="2054280"/>
    <lineage>
        <taxon>Bacteria</taxon>
        <taxon>Bacillati</taxon>
        <taxon>Actinomycetota</taxon>
        <taxon>Actinomycetes</taxon>
        <taxon>Micrococcales</taxon>
        <taxon>Micrococcaceae</taxon>
        <taxon>Kocuria</taxon>
    </lineage>
</organism>